<name>A0AAV6WIA4_9LAMI</name>
<feature type="signal peptide" evidence="2">
    <location>
        <begin position="1"/>
        <end position="18"/>
    </location>
</feature>
<comment type="caution">
    <text evidence="5">The sequence shown here is derived from an EMBL/GenBank/DDBJ whole genome shotgun (WGS) entry which is preliminary data.</text>
</comment>
<dbReference type="InterPro" id="IPR004345">
    <property type="entry name" value="TB2_DP1_HVA22"/>
</dbReference>
<reference evidence="5" key="1">
    <citation type="submission" date="2019-10" db="EMBL/GenBank/DDBJ databases">
        <authorList>
            <person name="Zhang R."/>
            <person name="Pan Y."/>
            <person name="Wang J."/>
            <person name="Ma R."/>
            <person name="Yu S."/>
        </authorList>
    </citation>
    <scope>NUCLEOTIDE SEQUENCE</scope>
    <source>
        <strain evidence="5">LA-IB0</strain>
        <tissue evidence="5">Leaf</tissue>
    </source>
</reference>
<dbReference type="Pfam" id="PF12874">
    <property type="entry name" value="zf-met"/>
    <property type="match status" value="2"/>
</dbReference>
<gene>
    <name evidence="5" type="ORF">BUALT_Bualt15G0060800</name>
</gene>
<evidence type="ECO:0000259" key="3">
    <source>
        <dbReference type="SMART" id="SM00355"/>
    </source>
</evidence>
<dbReference type="AlphaFoldDB" id="A0AAV6WIA4"/>
<feature type="domain" description="U1-type" evidence="4">
    <location>
        <begin position="253"/>
        <end position="285"/>
    </location>
</feature>
<proteinExistence type="inferred from homology"/>
<dbReference type="GO" id="GO:0016020">
    <property type="term" value="C:membrane"/>
    <property type="evidence" value="ECO:0007669"/>
    <property type="project" value="UniProtKB-SubCell"/>
</dbReference>
<dbReference type="InterPro" id="IPR036236">
    <property type="entry name" value="Znf_C2H2_sf"/>
</dbReference>
<dbReference type="SMART" id="SM00355">
    <property type="entry name" value="ZnF_C2H2"/>
    <property type="match status" value="2"/>
</dbReference>
<dbReference type="InterPro" id="IPR013087">
    <property type="entry name" value="Znf_C2H2_type"/>
</dbReference>
<accession>A0AAV6WIA4</accession>
<keyword evidence="2" id="KW-0732">Signal</keyword>
<evidence type="ECO:0000313" key="5">
    <source>
        <dbReference type="EMBL" id="KAG8368585.1"/>
    </source>
</evidence>
<feature type="domain" description="C2H2-type" evidence="3">
    <location>
        <begin position="254"/>
        <end position="278"/>
    </location>
</feature>
<dbReference type="SUPFAM" id="SSF57667">
    <property type="entry name" value="beta-beta-alpha zinc fingers"/>
    <property type="match status" value="2"/>
</dbReference>
<dbReference type="GO" id="GO:0008270">
    <property type="term" value="F:zinc ion binding"/>
    <property type="evidence" value="ECO:0007669"/>
    <property type="project" value="InterPro"/>
</dbReference>
<comment type="subcellular location">
    <subcellularLocation>
        <location evidence="1">Membrane</location>
        <topology evidence="1">Multi-pass membrane protein</topology>
    </subcellularLocation>
</comment>
<keyword evidence="1" id="KW-0812">Transmembrane</keyword>
<dbReference type="EMBL" id="WHWC01000015">
    <property type="protein sequence ID" value="KAG8368585.1"/>
    <property type="molecule type" value="Genomic_DNA"/>
</dbReference>
<feature type="domain" description="C2H2-type" evidence="3">
    <location>
        <begin position="189"/>
        <end position="213"/>
    </location>
</feature>
<evidence type="ECO:0000256" key="1">
    <source>
        <dbReference type="RuleBase" id="RU362006"/>
    </source>
</evidence>
<organism evidence="5 6">
    <name type="scientific">Buddleja alternifolia</name>
    <dbReference type="NCBI Taxonomy" id="168488"/>
    <lineage>
        <taxon>Eukaryota</taxon>
        <taxon>Viridiplantae</taxon>
        <taxon>Streptophyta</taxon>
        <taxon>Embryophyta</taxon>
        <taxon>Tracheophyta</taxon>
        <taxon>Spermatophyta</taxon>
        <taxon>Magnoliopsida</taxon>
        <taxon>eudicotyledons</taxon>
        <taxon>Gunneridae</taxon>
        <taxon>Pentapetalae</taxon>
        <taxon>asterids</taxon>
        <taxon>lamiids</taxon>
        <taxon>Lamiales</taxon>
        <taxon>Scrophulariaceae</taxon>
        <taxon>Buddlejeae</taxon>
        <taxon>Buddleja</taxon>
    </lineage>
</organism>
<dbReference type="Pfam" id="PF03134">
    <property type="entry name" value="TB2_DP1_HVA22"/>
    <property type="match status" value="1"/>
</dbReference>
<evidence type="ECO:0000256" key="2">
    <source>
        <dbReference type="SAM" id="SignalP"/>
    </source>
</evidence>
<keyword evidence="1" id="KW-1133">Transmembrane helix</keyword>
<comment type="caution">
    <text evidence="1">Lacks conserved residue(s) required for the propagation of feature annotation.</text>
</comment>
<dbReference type="InterPro" id="IPR003604">
    <property type="entry name" value="Matrin/U1-like-C_Znf_C2H2"/>
</dbReference>
<comment type="similarity">
    <text evidence="1">Belongs to the DP1 family.</text>
</comment>
<feature type="domain" description="U1-type" evidence="4">
    <location>
        <begin position="186"/>
        <end position="220"/>
    </location>
</feature>
<keyword evidence="6" id="KW-1185">Reference proteome</keyword>
<evidence type="ECO:0000313" key="6">
    <source>
        <dbReference type="Proteomes" id="UP000826271"/>
    </source>
</evidence>
<dbReference type="PANTHER" id="PTHR12300">
    <property type="entry name" value="HVA22-LIKE PROTEINS"/>
    <property type="match status" value="1"/>
</dbReference>
<keyword evidence="1" id="KW-0472">Membrane</keyword>
<dbReference type="Gene3D" id="3.30.160.60">
    <property type="entry name" value="Classic Zinc Finger"/>
    <property type="match status" value="2"/>
</dbReference>
<sequence>MVLMGLLKFALLCIDSLAWPVFAVIYPVCASIRAIENNSKKQLRKLVIYWTFFSLISLFELAFVKTIQWIPYWPNIKLITTLLLVVPRFNGASHAYQCLILPFLSMNLDLQPFTDDKPKEEKPLMIETLAEPIITSKWTEPDDHQKDGEIVAAIENSAKGVKEIELLEATGENRPPETTVPLKKVQQEWICVLCNVKTTCEQNLNAHFRGNRHRDNFIKTSIPHIKESQQRPRGQQKQQAKLKQDCNATKPFKLFCGVCDAKLLSELDMANHIKGKRHSSNIEKLMSELGSGKPLST</sequence>
<feature type="transmembrane region" description="Helical" evidence="1">
    <location>
        <begin position="47"/>
        <end position="64"/>
    </location>
</feature>
<dbReference type="GO" id="GO:0003676">
    <property type="term" value="F:nucleic acid binding"/>
    <property type="evidence" value="ECO:0007669"/>
    <property type="project" value="InterPro"/>
</dbReference>
<feature type="chain" id="PRO_5044023397" description="HVA22-like protein" evidence="2">
    <location>
        <begin position="19"/>
        <end position="297"/>
    </location>
</feature>
<dbReference type="SMART" id="SM00451">
    <property type="entry name" value="ZnF_U1"/>
    <property type="match status" value="2"/>
</dbReference>
<protein>
    <recommendedName>
        <fullName evidence="1">HVA22-like protein</fullName>
    </recommendedName>
</protein>
<evidence type="ECO:0000259" key="4">
    <source>
        <dbReference type="SMART" id="SM00451"/>
    </source>
</evidence>
<dbReference type="Proteomes" id="UP000826271">
    <property type="component" value="Unassembled WGS sequence"/>
</dbReference>
<dbReference type="PANTHER" id="PTHR12300:SF43">
    <property type="entry name" value="HVA22-LIKE PROTEIN"/>
    <property type="match status" value="1"/>
</dbReference>